<reference evidence="3" key="1">
    <citation type="submission" date="2020-05" db="EMBL/GenBank/DDBJ databases">
        <authorList>
            <person name="Brown S."/>
            <person name="Huntemann M."/>
            <person name="Clum A."/>
            <person name="Spunde A."/>
            <person name="Palaniappan K."/>
            <person name="Ritter S."/>
            <person name="Mikhailova N."/>
            <person name="Chen I.-M."/>
            <person name="Stamatis D."/>
            <person name="Reddy T."/>
            <person name="O'Malley R."/>
            <person name="Daum C."/>
            <person name="Shapiro N."/>
            <person name="Ivanova N."/>
            <person name="Kyrpides N."/>
            <person name="Woyke T."/>
        </authorList>
    </citation>
    <scope>NUCLEOTIDE SEQUENCE</scope>
    <source>
        <strain evidence="3">DJ080</strain>
    </source>
</reference>
<proteinExistence type="predicted"/>
<dbReference type="Proteomes" id="UP001193748">
    <property type="component" value="Unassembled WGS sequence"/>
</dbReference>
<sequence>MSKNIPYTIETLAIEFNRDIDQVELALNVLMELEIVEVTEHNVYRVNNFAKHQNIKMKEKVESDKISNSAEIEKEEIRNEGINSEENFKHESTIDINEHINAGNNAGENQTKSIKIDEAANL</sequence>
<dbReference type="AlphaFoldDB" id="A0AAX0B580"/>
<dbReference type="Pfam" id="PF09681">
    <property type="entry name" value="Phage_rep_org_N"/>
    <property type="match status" value="1"/>
</dbReference>
<accession>A0AAX0B580</accession>
<evidence type="ECO:0000259" key="2">
    <source>
        <dbReference type="Pfam" id="PF09681"/>
    </source>
</evidence>
<dbReference type="InterPro" id="IPR010056">
    <property type="entry name" value="Phage_rep_org__N"/>
</dbReference>
<reference evidence="3" key="2">
    <citation type="journal article" date="2022" name="Nat. Biotechnol.">
        <title>Carbon-negative production of acetone and isopropanol by gas fermentation at industrial pilot scale.</title>
        <authorList>
            <person name="Liew F.E."/>
            <person name="Nogle R."/>
            <person name="Abdalla T."/>
            <person name="Rasor B.J."/>
            <person name="Canter C."/>
            <person name="Jensen R.O."/>
            <person name="Wang L."/>
            <person name="Strutz J."/>
            <person name="Chirania P."/>
            <person name="De Tissera S."/>
            <person name="Mueller A.P."/>
            <person name="Ruan Z."/>
            <person name="Gao A."/>
            <person name="Tran L."/>
            <person name="Engle N.L."/>
            <person name="Bromley J.C."/>
            <person name="Daniell J."/>
            <person name="Conrado R."/>
            <person name="Tschaplinski T.J."/>
            <person name="Giannone R.J."/>
            <person name="Hettich R.L."/>
            <person name="Karim A.S."/>
            <person name="Simpson S.D."/>
            <person name="Brown S.D."/>
            <person name="Leang C."/>
            <person name="Jewett M.C."/>
            <person name="Kopke M."/>
        </authorList>
    </citation>
    <scope>NUCLEOTIDE SEQUENCE</scope>
    <source>
        <strain evidence="3">DJ080</strain>
    </source>
</reference>
<name>A0AAX0B580_CLOBE</name>
<evidence type="ECO:0000256" key="1">
    <source>
        <dbReference type="SAM" id="MobiDB-lite"/>
    </source>
</evidence>
<comment type="caution">
    <text evidence="3">The sequence shown here is derived from an EMBL/GenBank/DDBJ whole genome shotgun (WGS) entry which is preliminary data.</text>
</comment>
<evidence type="ECO:0000313" key="3">
    <source>
        <dbReference type="EMBL" id="NRT90281.1"/>
    </source>
</evidence>
<feature type="compositionally biased region" description="Basic and acidic residues" evidence="1">
    <location>
        <begin position="86"/>
        <end position="98"/>
    </location>
</feature>
<feature type="compositionally biased region" description="Polar residues" evidence="1">
    <location>
        <begin position="102"/>
        <end position="113"/>
    </location>
</feature>
<feature type="domain" description="Phage replisome organiser N-terminal" evidence="2">
    <location>
        <begin position="2"/>
        <end position="65"/>
    </location>
</feature>
<gene>
    <name evidence="3" type="ORF">B0H41_003960</name>
</gene>
<dbReference type="EMBL" id="JABSWW010000001">
    <property type="protein sequence ID" value="NRT90281.1"/>
    <property type="molecule type" value="Genomic_DNA"/>
</dbReference>
<organism evidence="3 4">
    <name type="scientific">Clostridium beijerinckii</name>
    <name type="common">Clostridium MP</name>
    <dbReference type="NCBI Taxonomy" id="1520"/>
    <lineage>
        <taxon>Bacteria</taxon>
        <taxon>Bacillati</taxon>
        <taxon>Bacillota</taxon>
        <taxon>Clostridia</taxon>
        <taxon>Eubacteriales</taxon>
        <taxon>Clostridiaceae</taxon>
        <taxon>Clostridium</taxon>
    </lineage>
</organism>
<feature type="region of interest" description="Disordered" evidence="1">
    <location>
        <begin position="77"/>
        <end position="122"/>
    </location>
</feature>
<protein>
    <recommendedName>
        <fullName evidence="2">Phage replisome organiser N-terminal domain-containing protein</fullName>
    </recommendedName>
</protein>
<evidence type="ECO:0000313" key="4">
    <source>
        <dbReference type="Proteomes" id="UP001193748"/>
    </source>
</evidence>